<feature type="transmembrane region" description="Helical" evidence="2">
    <location>
        <begin position="547"/>
        <end position="572"/>
    </location>
</feature>
<organism evidence="5 6">
    <name type="scientific">Dipteronia sinensis</name>
    <dbReference type="NCBI Taxonomy" id="43782"/>
    <lineage>
        <taxon>Eukaryota</taxon>
        <taxon>Viridiplantae</taxon>
        <taxon>Streptophyta</taxon>
        <taxon>Embryophyta</taxon>
        <taxon>Tracheophyta</taxon>
        <taxon>Spermatophyta</taxon>
        <taxon>Magnoliopsida</taxon>
        <taxon>eudicotyledons</taxon>
        <taxon>Gunneridae</taxon>
        <taxon>Pentapetalae</taxon>
        <taxon>rosids</taxon>
        <taxon>malvids</taxon>
        <taxon>Sapindales</taxon>
        <taxon>Sapindaceae</taxon>
        <taxon>Hippocastanoideae</taxon>
        <taxon>Acereae</taxon>
        <taxon>Dipteronia</taxon>
    </lineage>
</organism>
<dbReference type="Gene3D" id="1.25.40.20">
    <property type="entry name" value="Ankyrin repeat-containing domain"/>
    <property type="match status" value="1"/>
</dbReference>
<keyword evidence="6" id="KW-1185">Reference proteome</keyword>
<dbReference type="InterPro" id="IPR036770">
    <property type="entry name" value="Ankyrin_rpt-contain_sf"/>
</dbReference>
<feature type="signal peptide" evidence="3">
    <location>
        <begin position="1"/>
        <end position="18"/>
    </location>
</feature>
<dbReference type="GO" id="GO:0016020">
    <property type="term" value="C:membrane"/>
    <property type="evidence" value="ECO:0007669"/>
    <property type="project" value="TreeGrafter"/>
</dbReference>
<evidence type="ECO:0000313" key="6">
    <source>
        <dbReference type="Proteomes" id="UP001281410"/>
    </source>
</evidence>
<dbReference type="PANTHER" id="PTHR24177">
    <property type="entry name" value="CASKIN"/>
    <property type="match status" value="1"/>
</dbReference>
<keyword evidence="3" id="KW-0732">Signal</keyword>
<evidence type="ECO:0000256" key="1">
    <source>
        <dbReference type="PROSITE-ProRule" id="PRU00023"/>
    </source>
</evidence>
<evidence type="ECO:0000313" key="5">
    <source>
        <dbReference type="EMBL" id="KAK3206213.1"/>
    </source>
</evidence>
<dbReference type="Proteomes" id="UP001281410">
    <property type="component" value="Unassembled WGS sequence"/>
</dbReference>
<dbReference type="SUPFAM" id="SSF48403">
    <property type="entry name" value="Ankyrin repeat"/>
    <property type="match status" value="1"/>
</dbReference>
<keyword evidence="2" id="KW-0472">Membrane</keyword>
<comment type="caution">
    <text evidence="5">The sequence shown here is derived from an EMBL/GenBank/DDBJ whole genome shotgun (WGS) entry which is preliminary data.</text>
</comment>
<reference evidence="5" key="1">
    <citation type="journal article" date="2023" name="Plant J.">
        <title>Genome sequences and population genomics provide insights into the demographic history, inbreeding, and mutation load of two 'living fossil' tree species of Dipteronia.</title>
        <authorList>
            <person name="Feng Y."/>
            <person name="Comes H.P."/>
            <person name="Chen J."/>
            <person name="Zhu S."/>
            <person name="Lu R."/>
            <person name="Zhang X."/>
            <person name="Li P."/>
            <person name="Qiu J."/>
            <person name="Olsen K.M."/>
            <person name="Qiu Y."/>
        </authorList>
    </citation>
    <scope>NUCLEOTIDE SEQUENCE</scope>
    <source>
        <strain evidence="5">NBL</strain>
    </source>
</reference>
<dbReference type="AlphaFoldDB" id="A0AAE0AA34"/>
<feature type="transmembrane region" description="Helical" evidence="2">
    <location>
        <begin position="506"/>
        <end position="535"/>
    </location>
</feature>
<keyword evidence="2" id="KW-1133">Transmembrane helix</keyword>
<feature type="domain" description="PGG" evidence="4">
    <location>
        <begin position="458"/>
        <end position="571"/>
    </location>
</feature>
<dbReference type="Pfam" id="PF12796">
    <property type="entry name" value="Ank_2"/>
    <property type="match status" value="1"/>
</dbReference>
<gene>
    <name evidence="5" type="ORF">Dsin_020259</name>
</gene>
<feature type="repeat" description="ANK" evidence="1">
    <location>
        <begin position="91"/>
        <end position="114"/>
    </location>
</feature>
<keyword evidence="2" id="KW-0812">Transmembrane</keyword>
<dbReference type="EMBL" id="JANJYJ010000006">
    <property type="protein sequence ID" value="KAK3206213.1"/>
    <property type="molecule type" value="Genomic_DNA"/>
</dbReference>
<dbReference type="SUPFAM" id="SSF140860">
    <property type="entry name" value="Pseudo ankyrin repeat-like"/>
    <property type="match status" value="1"/>
</dbReference>
<feature type="transmembrane region" description="Helical" evidence="2">
    <location>
        <begin position="578"/>
        <end position="597"/>
    </location>
</feature>
<dbReference type="SMART" id="SM00248">
    <property type="entry name" value="ANK"/>
    <property type="match status" value="4"/>
</dbReference>
<proteinExistence type="predicted"/>
<sequence>MKMLYLTVLAALYVRYRTDNSNAKTNEIDETVSKKRRATLYVAAVKGDLSKAEEIYKDYPDDVRATLAFSRSIQGFEKKFKRNTRHSDSSFGDTALHVAATAGRKEFVKKLVNNYLQVEDLEIKNYEGNTAFCLAAMTGNMELVLFMLEKNEKLAMIRNTDGKLPVQMAALLGHEDMVKNLYVTTKNELTEKDLIELLVIVIDNNLFDFALLMLIEYPKLAIFRAKAKRNIGEGETALHALARKPMTIFNDLDNSKQGILKRFYNRLWFKVDTTLEGTNKRMHPEALKLVEHLWENAVDNLDYYQIEDLVKKPFNFVSAAAKEGNSEFLSILISIYPALILKVNEDDGYSIFHTAVSYRHKDILKFIDEIRSMKDVIFAIKVGEERNNILHLAAMLPPDPDRLHVGVGAAFQMQRELWWFKEVSKLMPPSYAEDENEDGQTARALFSKEHESLMKEGEEWMKKTAESCMLVSTLIATVVFAAAITVPGGVKEDTGAPNFLKKAAFMIFAISDTISMVSSSCSILTFLSIFTARYAEDEFLRSLPNKLFWGVLTLFVSIIAMMVVFCATMFIIFYDGTIGPFVLAVALSSIPVFMFIYQQNHILSQVFRFMPSAHDSLFQEREKSKLQK</sequence>
<keyword evidence="1" id="KW-0040">ANK repeat</keyword>
<accession>A0AAE0AA34</accession>
<dbReference type="PROSITE" id="PS50088">
    <property type="entry name" value="ANK_REPEAT"/>
    <property type="match status" value="1"/>
</dbReference>
<evidence type="ECO:0000256" key="3">
    <source>
        <dbReference type="SAM" id="SignalP"/>
    </source>
</evidence>
<evidence type="ECO:0000256" key="2">
    <source>
        <dbReference type="SAM" id="Phobius"/>
    </source>
</evidence>
<protein>
    <recommendedName>
        <fullName evidence="4">PGG domain-containing protein</fullName>
    </recommendedName>
</protein>
<dbReference type="InterPro" id="IPR026961">
    <property type="entry name" value="PGG_dom"/>
</dbReference>
<dbReference type="Pfam" id="PF00023">
    <property type="entry name" value="Ank"/>
    <property type="match status" value="1"/>
</dbReference>
<dbReference type="PROSITE" id="PS50297">
    <property type="entry name" value="ANK_REP_REGION"/>
    <property type="match status" value="1"/>
</dbReference>
<feature type="chain" id="PRO_5042292823" description="PGG domain-containing protein" evidence="3">
    <location>
        <begin position="19"/>
        <end position="628"/>
    </location>
</feature>
<name>A0AAE0AA34_9ROSI</name>
<evidence type="ECO:0000259" key="4">
    <source>
        <dbReference type="Pfam" id="PF13962"/>
    </source>
</evidence>
<dbReference type="Pfam" id="PF13962">
    <property type="entry name" value="PGG"/>
    <property type="match status" value="1"/>
</dbReference>
<dbReference type="PANTHER" id="PTHR24177:SF434">
    <property type="entry name" value="PGG DOMAIN-CONTAINING PROTEIN"/>
    <property type="match status" value="1"/>
</dbReference>
<dbReference type="InterPro" id="IPR002110">
    <property type="entry name" value="Ankyrin_rpt"/>
</dbReference>